<proteinExistence type="predicted"/>
<sequence length="114" mass="12585">MIKPSPQAYEALYRNPEFQRLVRTRRRIVLTLFAISMTMFFAVPVLAGIGSSMFEIPVTASTNFGLWYLCGQYFVGGVIAWAYAARLRRLDAMADALISQAPSPEPEAAHAVAA</sequence>
<dbReference type="PANTHER" id="PTHR38441:SF1">
    <property type="entry name" value="MEMBRANE PROTEIN"/>
    <property type="match status" value="1"/>
</dbReference>
<reference evidence="1 2" key="1">
    <citation type="submission" date="2018-05" db="EMBL/GenBank/DDBJ databases">
        <title>Genomic Encyclopedia of Type Strains, Phase IV (KMG-V): Genome sequencing to study the core and pangenomes of soil and plant-associated prokaryotes.</title>
        <authorList>
            <person name="Whitman W."/>
        </authorList>
    </citation>
    <scope>NUCLEOTIDE SEQUENCE [LARGE SCALE GENOMIC DNA]</scope>
    <source>
        <strain evidence="1 2">SLV-132</strain>
    </source>
</reference>
<comment type="caution">
    <text evidence="1">The sequence shown here is derived from an EMBL/GenBank/DDBJ whole genome shotgun (WGS) entry which is preliminary data.</text>
</comment>
<accession>A0A316EVT1</accession>
<name>A0A316EVT1_9BURK</name>
<dbReference type="PANTHER" id="PTHR38441">
    <property type="entry name" value="INTEGRAL MEMBRANE PROTEIN-RELATED"/>
    <property type="match status" value="1"/>
</dbReference>
<evidence type="ECO:0000313" key="1">
    <source>
        <dbReference type="EMBL" id="PWK35269.1"/>
    </source>
</evidence>
<evidence type="ECO:0000313" key="2">
    <source>
        <dbReference type="Proteomes" id="UP000245754"/>
    </source>
</evidence>
<keyword evidence="2" id="KW-1185">Reference proteome</keyword>
<dbReference type="Pfam" id="PF04341">
    <property type="entry name" value="DUF485"/>
    <property type="match status" value="1"/>
</dbReference>
<dbReference type="AlphaFoldDB" id="A0A316EVT1"/>
<dbReference type="Proteomes" id="UP000245754">
    <property type="component" value="Unassembled WGS sequence"/>
</dbReference>
<protein>
    <submittedName>
        <fullName evidence="1">Uncharacterized membrane protein (DUF485 family)</fullName>
    </submittedName>
</protein>
<dbReference type="EMBL" id="QGGT01000002">
    <property type="protein sequence ID" value="PWK35269.1"/>
    <property type="molecule type" value="Genomic_DNA"/>
</dbReference>
<organism evidence="1 2">
    <name type="scientific">Cupriavidus plantarum</name>
    <dbReference type="NCBI Taxonomy" id="942865"/>
    <lineage>
        <taxon>Bacteria</taxon>
        <taxon>Pseudomonadati</taxon>
        <taxon>Pseudomonadota</taxon>
        <taxon>Betaproteobacteria</taxon>
        <taxon>Burkholderiales</taxon>
        <taxon>Burkholderiaceae</taxon>
        <taxon>Cupriavidus</taxon>
    </lineage>
</organism>
<dbReference type="InterPro" id="IPR007436">
    <property type="entry name" value="DUF485"/>
</dbReference>
<dbReference type="RefSeq" id="WP_121491602.1">
    <property type="nucleotide sequence ID" value="NZ_CAJPUX010000002.1"/>
</dbReference>
<gene>
    <name evidence="1" type="ORF">C7419_102547</name>
</gene>
<dbReference type="GeneID" id="98340855"/>